<evidence type="ECO:0000256" key="3">
    <source>
        <dbReference type="ARBA" id="ARBA00022519"/>
    </source>
</evidence>
<evidence type="ECO:0000256" key="2">
    <source>
        <dbReference type="ARBA" id="ARBA00022475"/>
    </source>
</evidence>
<sequence length="145" mass="15759">MTLLKLIIFAFISSMGFAILFSIPKNSILKSGFIGSMGWMVYYIMSDILNDSIISTFFGAITVGALGELFARYFKKPATIFIIPGIIPLVPGAGMYYTMLALIEKDFSMAANKGTETFFIAAAISIGLIVSTSLSRSIKRVKDKG</sequence>
<accession>A0A1H3DVD7</accession>
<feature type="domain" description="Threonine/Serine exporter ThrE" evidence="9">
    <location>
        <begin position="7"/>
        <end position="133"/>
    </location>
</feature>
<comment type="similarity">
    <text evidence="7">Belongs to the ThrE exporter (TC 2.A.79) family.</text>
</comment>
<dbReference type="AlphaFoldDB" id="A0A1H3DVD7"/>
<dbReference type="InterPro" id="IPR024528">
    <property type="entry name" value="ThrE_2"/>
</dbReference>
<feature type="transmembrane region" description="Helical" evidence="8">
    <location>
        <begin position="6"/>
        <end position="23"/>
    </location>
</feature>
<dbReference type="Proteomes" id="UP000198828">
    <property type="component" value="Unassembled WGS sequence"/>
</dbReference>
<evidence type="ECO:0000313" key="10">
    <source>
        <dbReference type="EMBL" id="SDX70321.1"/>
    </source>
</evidence>
<keyword evidence="4 8" id="KW-0812">Transmembrane</keyword>
<dbReference type="Pfam" id="PF12821">
    <property type="entry name" value="ThrE_2"/>
    <property type="match status" value="1"/>
</dbReference>
<name>A0A1H3DVD7_9FIRM</name>
<evidence type="ECO:0000256" key="7">
    <source>
        <dbReference type="ARBA" id="ARBA00034125"/>
    </source>
</evidence>
<evidence type="ECO:0000256" key="6">
    <source>
        <dbReference type="ARBA" id="ARBA00023136"/>
    </source>
</evidence>
<dbReference type="RefSeq" id="WP_093754686.1">
    <property type="nucleotide sequence ID" value="NZ_BSYN01000010.1"/>
</dbReference>
<evidence type="ECO:0000256" key="8">
    <source>
        <dbReference type="SAM" id="Phobius"/>
    </source>
</evidence>
<dbReference type="PANTHER" id="PTHR34390:SF1">
    <property type="entry name" value="SUCCINATE TRANSPORTER SUBUNIT YJJB-RELATED"/>
    <property type="match status" value="1"/>
</dbReference>
<evidence type="ECO:0000256" key="4">
    <source>
        <dbReference type="ARBA" id="ARBA00022692"/>
    </source>
</evidence>
<evidence type="ECO:0000256" key="5">
    <source>
        <dbReference type="ARBA" id="ARBA00022989"/>
    </source>
</evidence>
<evidence type="ECO:0000256" key="1">
    <source>
        <dbReference type="ARBA" id="ARBA00004651"/>
    </source>
</evidence>
<keyword evidence="5 8" id="KW-1133">Transmembrane helix</keyword>
<reference evidence="10 11" key="1">
    <citation type="submission" date="2016-10" db="EMBL/GenBank/DDBJ databases">
        <authorList>
            <person name="de Groot N.N."/>
        </authorList>
    </citation>
    <scope>NUCLEOTIDE SEQUENCE [LARGE SCALE GENOMIC DNA]</scope>
    <source>
        <strain evidence="10 11">DSM 23310</strain>
    </source>
</reference>
<feature type="transmembrane region" description="Helical" evidence="8">
    <location>
        <begin position="78"/>
        <end position="97"/>
    </location>
</feature>
<dbReference type="InterPro" id="IPR050539">
    <property type="entry name" value="ThrE_Dicarb/AminoAcid_Exp"/>
</dbReference>
<dbReference type="OrthoDB" id="9810047at2"/>
<keyword evidence="11" id="KW-1185">Reference proteome</keyword>
<dbReference type="PANTHER" id="PTHR34390">
    <property type="entry name" value="UPF0442 PROTEIN YJJB-RELATED"/>
    <property type="match status" value="1"/>
</dbReference>
<dbReference type="GO" id="GO:0005886">
    <property type="term" value="C:plasma membrane"/>
    <property type="evidence" value="ECO:0007669"/>
    <property type="project" value="UniProtKB-SubCell"/>
</dbReference>
<keyword evidence="2" id="KW-1003">Cell membrane</keyword>
<keyword evidence="6 8" id="KW-0472">Membrane</keyword>
<organism evidence="10 11">
    <name type="scientific">Tepidimicrobium xylanilyticum</name>
    <dbReference type="NCBI Taxonomy" id="1123352"/>
    <lineage>
        <taxon>Bacteria</taxon>
        <taxon>Bacillati</taxon>
        <taxon>Bacillota</taxon>
        <taxon>Tissierellia</taxon>
        <taxon>Tissierellales</taxon>
        <taxon>Tepidimicrobiaceae</taxon>
        <taxon>Tepidimicrobium</taxon>
    </lineage>
</organism>
<evidence type="ECO:0000313" key="11">
    <source>
        <dbReference type="Proteomes" id="UP000198828"/>
    </source>
</evidence>
<proteinExistence type="inferred from homology"/>
<protein>
    <submittedName>
        <fullName evidence="10">Uncharacterized membrane protein YjjB, DUF3815 family</fullName>
    </submittedName>
</protein>
<evidence type="ECO:0000259" key="9">
    <source>
        <dbReference type="Pfam" id="PF12821"/>
    </source>
</evidence>
<dbReference type="EMBL" id="FNNG01000016">
    <property type="protein sequence ID" value="SDX70321.1"/>
    <property type="molecule type" value="Genomic_DNA"/>
</dbReference>
<gene>
    <name evidence="10" type="ORF">SAMN05660923_02781</name>
</gene>
<keyword evidence="3" id="KW-0997">Cell inner membrane</keyword>
<comment type="subcellular location">
    <subcellularLocation>
        <location evidence="1">Cell membrane</location>
        <topology evidence="1">Multi-pass membrane protein</topology>
    </subcellularLocation>
</comment>
<feature type="transmembrane region" description="Helical" evidence="8">
    <location>
        <begin position="52"/>
        <end position="71"/>
    </location>
</feature>
<feature type="transmembrane region" description="Helical" evidence="8">
    <location>
        <begin position="117"/>
        <end position="135"/>
    </location>
</feature>
<dbReference type="GO" id="GO:0015744">
    <property type="term" value="P:succinate transport"/>
    <property type="evidence" value="ECO:0007669"/>
    <property type="project" value="TreeGrafter"/>
</dbReference>